<dbReference type="PANTHER" id="PTHR43283:SF3">
    <property type="entry name" value="BETA-LACTAMASE FAMILY PROTEIN (AFU_ORTHOLOGUE AFUA_5G07500)"/>
    <property type="match status" value="1"/>
</dbReference>
<organism evidence="2 3">
    <name type="scientific">Actinoallomurus acaciae</name>
    <dbReference type="NCBI Taxonomy" id="502577"/>
    <lineage>
        <taxon>Bacteria</taxon>
        <taxon>Bacillati</taxon>
        <taxon>Actinomycetota</taxon>
        <taxon>Actinomycetes</taxon>
        <taxon>Streptosporangiales</taxon>
        <taxon>Thermomonosporaceae</taxon>
        <taxon>Actinoallomurus</taxon>
    </lineage>
</organism>
<feature type="domain" description="Beta-lactamase-related" evidence="1">
    <location>
        <begin position="20"/>
        <end position="292"/>
    </location>
</feature>
<dbReference type="InterPro" id="IPR001466">
    <property type="entry name" value="Beta-lactam-related"/>
</dbReference>
<dbReference type="RefSeq" id="WP_378210184.1">
    <property type="nucleotide sequence ID" value="NZ_JBHLZP010000372.1"/>
</dbReference>
<keyword evidence="3" id="KW-1185">Reference proteome</keyword>
<dbReference type="EMBL" id="JBHLZP010000372">
    <property type="protein sequence ID" value="MFB9837371.1"/>
    <property type="molecule type" value="Genomic_DNA"/>
</dbReference>
<dbReference type="EC" id="3.-.-.-" evidence="2"/>
<dbReference type="Pfam" id="PF00144">
    <property type="entry name" value="Beta-lactamase"/>
    <property type="match status" value="1"/>
</dbReference>
<feature type="non-terminal residue" evidence="2">
    <location>
        <position position="306"/>
    </location>
</feature>
<name>A0ABV5YQM4_9ACTN</name>
<accession>A0ABV5YQM4</accession>
<dbReference type="SUPFAM" id="SSF56601">
    <property type="entry name" value="beta-lactamase/transpeptidase-like"/>
    <property type="match status" value="1"/>
</dbReference>
<gene>
    <name evidence="2" type="ORF">ACFFNX_34880</name>
</gene>
<dbReference type="GO" id="GO:0016787">
    <property type="term" value="F:hydrolase activity"/>
    <property type="evidence" value="ECO:0007669"/>
    <property type="project" value="UniProtKB-KW"/>
</dbReference>
<evidence type="ECO:0000313" key="3">
    <source>
        <dbReference type="Proteomes" id="UP001589627"/>
    </source>
</evidence>
<evidence type="ECO:0000313" key="2">
    <source>
        <dbReference type="EMBL" id="MFB9837371.1"/>
    </source>
</evidence>
<protein>
    <submittedName>
        <fullName evidence="2">Serine hydrolase domain-containing protein</fullName>
        <ecNumber evidence="2">3.-.-.-</ecNumber>
    </submittedName>
</protein>
<dbReference type="Gene3D" id="3.40.710.10">
    <property type="entry name" value="DD-peptidase/beta-lactamase superfamily"/>
    <property type="match status" value="1"/>
</dbReference>
<dbReference type="PANTHER" id="PTHR43283">
    <property type="entry name" value="BETA-LACTAMASE-RELATED"/>
    <property type="match status" value="1"/>
</dbReference>
<sequence>MGVSSGLSRTGLDRMREVLGRAVERAEVPGLVALVHRRGETHVIALGTTEAGGDTPMSRDTIFRIASLTKAITAVAGLILIEECRLRLDDPVDDLLPELADRRVLRRVDGPLDDTVPAERPITVRDLMTFRLGLGVIFAPPGTYPIQRALAETGVDNGPDGPSVDPDEWIKRLGTLPLAHQPGTAWMYHTSADVLGVLIARAAGRPLEEFLRERVFAPLGMDDTGYHLPAGKLGRLAAGYAADPETGALVRRPDARDGAWDRPPAFPSGGGGPGLLSTVDDYLAFCRMLLNKGRCDGGVRILSRPA</sequence>
<keyword evidence="2" id="KW-0378">Hydrolase</keyword>
<dbReference type="InterPro" id="IPR012338">
    <property type="entry name" value="Beta-lactam/transpept-like"/>
</dbReference>
<proteinExistence type="predicted"/>
<comment type="caution">
    <text evidence="2">The sequence shown here is derived from an EMBL/GenBank/DDBJ whole genome shotgun (WGS) entry which is preliminary data.</text>
</comment>
<dbReference type="Proteomes" id="UP001589627">
    <property type="component" value="Unassembled WGS sequence"/>
</dbReference>
<evidence type="ECO:0000259" key="1">
    <source>
        <dbReference type="Pfam" id="PF00144"/>
    </source>
</evidence>
<reference evidence="2 3" key="1">
    <citation type="submission" date="2024-09" db="EMBL/GenBank/DDBJ databases">
        <authorList>
            <person name="Sun Q."/>
            <person name="Mori K."/>
        </authorList>
    </citation>
    <scope>NUCLEOTIDE SEQUENCE [LARGE SCALE GENOMIC DNA]</scope>
    <source>
        <strain evidence="2 3">TBRC 0563</strain>
    </source>
</reference>
<dbReference type="InterPro" id="IPR050789">
    <property type="entry name" value="Diverse_Enzym_Activities"/>
</dbReference>